<gene>
    <name evidence="7" type="ORF">POM88_017407</name>
</gene>
<evidence type="ECO:0000256" key="2">
    <source>
        <dbReference type="ARBA" id="ARBA00023125"/>
    </source>
</evidence>
<feature type="region of interest" description="Disordered" evidence="5">
    <location>
        <begin position="384"/>
        <end position="420"/>
    </location>
</feature>
<dbReference type="GO" id="GO:0006355">
    <property type="term" value="P:regulation of DNA-templated transcription"/>
    <property type="evidence" value="ECO:0007669"/>
    <property type="project" value="InterPro"/>
</dbReference>
<sequence>MAIWFLPGFKFDPTDKQLLECYLKPKICGNKLPNDCIKEMEIYGARANPWEIFNDDSTQWITGKREQEKVVYIFASLTKISDKESSGVMGNEHNIRKAGCGMWHDETGRKPIMEGRDLIGHKRMLVFQINDINGLGDGVCLNKVGYWKMHEYFLPGFENYVVCRITFDGSKKAKVIKAVSGTRGSSTKSKANKKIGKAVLVESSHMFRDSGKVVAPSHDSRIFDSNYTVEGGKDYSSGLSYENQKFHQENLLASTSSVCRHGSDQGLILNKGLPQYDDGSKFRVEEQGGQGFAVNNDQRLNYEVEAQTVICTSGGFENQLGTGLSDFNIGPDDDIHLDFDDIFDGDFWSDKDNVLPDDVSLNFDNLFDSEKEMEEFLGQIGNNVPEKQQQPTQNTSCMCGKRGSFEAQEDNSGPTKKSRI</sequence>
<keyword evidence="3" id="KW-0804">Transcription</keyword>
<evidence type="ECO:0000256" key="4">
    <source>
        <dbReference type="ARBA" id="ARBA00023242"/>
    </source>
</evidence>
<dbReference type="EMBL" id="JAUIZM010000004">
    <property type="protein sequence ID" value="KAK1389229.1"/>
    <property type="molecule type" value="Genomic_DNA"/>
</dbReference>
<feature type="domain" description="NAC" evidence="6">
    <location>
        <begin position="5"/>
        <end position="168"/>
    </location>
</feature>
<dbReference type="Pfam" id="PF02365">
    <property type="entry name" value="NAM"/>
    <property type="match status" value="1"/>
</dbReference>
<reference evidence="7" key="2">
    <citation type="submission" date="2023-05" db="EMBL/GenBank/DDBJ databases">
        <authorList>
            <person name="Schelkunov M.I."/>
        </authorList>
    </citation>
    <scope>NUCLEOTIDE SEQUENCE</scope>
    <source>
        <strain evidence="7">Hsosn_3</strain>
        <tissue evidence="7">Leaf</tissue>
    </source>
</reference>
<keyword evidence="4" id="KW-0539">Nucleus</keyword>
<dbReference type="Gene3D" id="2.170.150.80">
    <property type="entry name" value="NAC domain"/>
    <property type="match status" value="1"/>
</dbReference>
<name>A0AAD8INJ9_9APIA</name>
<keyword evidence="1" id="KW-0805">Transcription regulation</keyword>
<feature type="compositionally biased region" description="Polar residues" evidence="5">
    <location>
        <begin position="384"/>
        <end position="397"/>
    </location>
</feature>
<dbReference type="SUPFAM" id="SSF101941">
    <property type="entry name" value="NAC domain"/>
    <property type="match status" value="1"/>
</dbReference>
<feature type="compositionally biased region" description="Polar residues" evidence="5">
    <location>
        <begin position="410"/>
        <end position="420"/>
    </location>
</feature>
<protein>
    <recommendedName>
        <fullName evidence="6">NAC domain-containing protein</fullName>
    </recommendedName>
</protein>
<proteinExistence type="predicted"/>
<keyword evidence="8" id="KW-1185">Reference proteome</keyword>
<evidence type="ECO:0000313" key="8">
    <source>
        <dbReference type="Proteomes" id="UP001237642"/>
    </source>
</evidence>
<dbReference type="AlphaFoldDB" id="A0AAD8INJ9"/>
<dbReference type="InterPro" id="IPR003441">
    <property type="entry name" value="NAC-dom"/>
</dbReference>
<comment type="caution">
    <text evidence="7">The sequence shown here is derived from an EMBL/GenBank/DDBJ whole genome shotgun (WGS) entry which is preliminary data.</text>
</comment>
<dbReference type="InterPro" id="IPR036093">
    <property type="entry name" value="NAC_dom_sf"/>
</dbReference>
<evidence type="ECO:0000256" key="1">
    <source>
        <dbReference type="ARBA" id="ARBA00023015"/>
    </source>
</evidence>
<accession>A0AAD8INJ9</accession>
<dbReference type="PANTHER" id="PTHR31719">
    <property type="entry name" value="NAC TRANSCRIPTION FACTOR 56"/>
    <property type="match status" value="1"/>
</dbReference>
<organism evidence="7 8">
    <name type="scientific">Heracleum sosnowskyi</name>
    <dbReference type="NCBI Taxonomy" id="360622"/>
    <lineage>
        <taxon>Eukaryota</taxon>
        <taxon>Viridiplantae</taxon>
        <taxon>Streptophyta</taxon>
        <taxon>Embryophyta</taxon>
        <taxon>Tracheophyta</taxon>
        <taxon>Spermatophyta</taxon>
        <taxon>Magnoliopsida</taxon>
        <taxon>eudicotyledons</taxon>
        <taxon>Gunneridae</taxon>
        <taxon>Pentapetalae</taxon>
        <taxon>asterids</taxon>
        <taxon>campanulids</taxon>
        <taxon>Apiales</taxon>
        <taxon>Apiaceae</taxon>
        <taxon>Apioideae</taxon>
        <taxon>apioid superclade</taxon>
        <taxon>Tordylieae</taxon>
        <taxon>Tordyliinae</taxon>
        <taxon>Heracleum</taxon>
    </lineage>
</organism>
<reference evidence="7" key="1">
    <citation type="submission" date="2023-02" db="EMBL/GenBank/DDBJ databases">
        <title>Genome of toxic invasive species Heracleum sosnowskyi carries increased number of genes despite the absence of recent whole-genome duplications.</title>
        <authorList>
            <person name="Schelkunov M."/>
            <person name="Shtratnikova V."/>
            <person name="Makarenko M."/>
            <person name="Klepikova A."/>
            <person name="Omelchenko D."/>
            <person name="Novikova G."/>
            <person name="Obukhova E."/>
            <person name="Bogdanov V."/>
            <person name="Penin A."/>
            <person name="Logacheva M."/>
        </authorList>
    </citation>
    <scope>NUCLEOTIDE SEQUENCE</scope>
    <source>
        <strain evidence="7">Hsosn_3</strain>
        <tissue evidence="7">Leaf</tissue>
    </source>
</reference>
<dbReference type="GO" id="GO:0003677">
    <property type="term" value="F:DNA binding"/>
    <property type="evidence" value="ECO:0007669"/>
    <property type="project" value="UniProtKB-KW"/>
</dbReference>
<keyword evidence="2" id="KW-0238">DNA-binding</keyword>
<evidence type="ECO:0000259" key="6">
    <source>
        <dbReference type="PROSITE" id="PS51005"/>
    </source>
</evidence>
<evidence type="ECO:0000256" key="3">
    <source>
        <dbReference type="ARBA" id="ARBA00023163"/>
    </source>
</evidence>
<dbReference type="PROSITE" id="PS51005">
    <property type="entry name" value="NAC"/>
    <property type="match status" value="1"/>
</dbReference>
<dbReference type="PANTHER" id="PTHR31719:SF43">
    <property type="entry name" value="NAC TRANSCRIPTION FACTOR 56"/>
    <property type="match status" value="1"/>
</dbReference>
<dbReference type="Proteomes" id="UP001237642">
    <property type="component" value="Unassembled WGS sequence"/>
</dbReference>
<evidence type="ECO:0000313" key="7">
    <source>
        <dbReference type="EMBL" id="KAK1389229.1"/>
    </source>
</evidence>
<evidence type="ECO:0000256" key="5">
    <source>
        <dbReference type="SAM" id="MobiDB-lite"/>
    </source>
</evidence>